<keyword evidence="3" id="KW-1185">Reference proteome</keyword>
<dbReference type="GO" id="GO:0016787">
    <property type="term" value="F:hydrolase activity"/>
    <property type="evidence" value="ECO:0007669"/>
    <property type="project" value="UniProtKB-KW"/>
</dbReference>
<name>A0ABT2SZG2_9FIRM</name>
<dbReference type="InterPro" id="IPR010905">
    <property type="entry name" value="Glyco_hydro_88"/>
</dbReference>
<evidence type="ECO:0000313" key="2">
    <source>
        <dbReference type="EMBL" id="MCU6743091.1"/>
    </source>
</evidence>
<gene>
    <name evidence="2" type="ORF">OCV77_00990</name>
</gene>
<dbReference type="InterPro" id="IPR052043">
    <property type="entry name" value="PolySaccharide_Degr_Enz"/>
</dbReference>
<reference evidence="2 3" key="1">
    <citation type="journal article" date="2021" name="ISME Commun">
        <title>Automated analysis of genomic sequences facilitates high-throughput and comprehensive description of bacteria.</title>
        <authorList>
            <person name="Hitch T.C.A."/>
        </authorList>
    </citation>
    <scope>NUCLEOTIDE SEQUENCE [LARGE SCALE GENOMIC DNA]</scope>
    <source>
        <strain evidence="2 3">Sanger_18</strain>
    </source>
</reference>
<proteinExistence type="predicted"/>
<comment type="caution">
    <text evidence="2">The sequence shown here is derived from an EMBL/GenBank/DDBJ whole genome shotgun (WGS) entry which is preliminary data.</text>
</comment>
<dbReference type="SUPFAM" id="SSF48208">
    <property type="entry name" value="Six-hairpin glycosidases"/>
    <property type="match status" value="1"/>
</dbReference>
<sequence>MLDMVKEAERELIDYPGYTGTYYMKRALKQICGRKVPPADRFNWPNGLLAKALADYYQDHKNSEEARVILDVLKKYYDRWIAGKCKMYYLDDAVSGMALIDLHQITGEEKYKEAADRIAEYLFHHETDDGGNLPYRPEQKNGYIFADGIGMVCPFLCKYGAVYDDMNAVNLAVTQMMNFIQMGMDEKTGLPYHGFEYESGVKYGIIGWGRAVGWLMIGMADSLAYMETDRPSYEPIKQAYRRLVDKVEAYQLEGGLYSWQLGAKEGPVDTSATAMILYAIARSLQTNVLIGIHKSRMVRGREALWNSVKEGRIYGCLAECQGFSMYPQVYGAYPWSLAPALSLFTITEENKDK</sequence>
<dbReference type="PANTHER" id="PTHR33886:SF8">
    <property type="entry name" value="UNSATURATED RHAMNOGALACTURONAN HYDROLASE (EUROFUNG)"/>
    <property type="match status" value="1"/>
</dbReference>
<protein>
    <submittedName>
        <fullName evidence="2">Glycoside hydrolase family 88 protein</fullName>
    </submittedName>
</protein>
<evidence type="ECO:0000256" key="1">
    <source>
        <dbReference type="ARBA" id="ARBA00022801"/>
    </source>
</evidence>
<dbReference type="InterPro" id="IPR012341">
    <property type="entry name" value="6hp_glycosidase-like_sf"/>
</dbReference>
<dbReference type="Pfam" id="PF07470">
    <property type="entry name" value="Glyco_hydro_88"/>
    <property type="match status" value="1"/>
</dbReference>
<keyword evidence="1 2" id="KW-0378">Hydrolase</keyword>
<dbReference type="RefSeq" id="WP_262572490.1">
    <property type="nucleotide sequence ID" value="NZ_JAOQKJ010000001.1"/>
</dbReference>
<dbReference type="InterPro" id="IPR008928">
    <property type="entry name" value="6-hairpin_glycosidase_sf"/>
</dbReference>
<accession>A0ABT2SZG2</accession>
<dbReference type="PANTHER" id="PTHR33886">
    <property type="entry name" value="UNSATURATED RHAMNOGALACTURONAN HYDROLASE (EUROFUNG)"/>
    <property type="match status" value="1"/>
</dbReference>
<dbReference type="Proteomes" id="UP001652432">
    <property type="component" value="Unassembled WGS sequence"/>
</dbReference>
<dbReference type="Gene3D" id="1.50.10.10">
    <property type="match status" value="1"/>
</dbReference>
<organism evidence="2 3">
    <name type="scientific">Suilimivivens aceti</name>
    <dbReference type="NCBI Taxonomy" id="2981774"/>
    <lineage>
        <taxon>Bacteria</taxon>
        <taxon>Bacillati</taxon>
        <taxon>Bacillota</taxon>
        <taxon>Clostridia</taxon>
        <taxon>Lachnospirales</taxon>
        <taxon>Lachnospiraceae</taxon>
        <taxon>Suilimivivens</taxon>
    </lineage>
</organism>
<evidence type="ECO:0000313" key="3">
    <source>
        <dbReference type="Proteomes" id="UP001652432"/>
    </source>
</evidence>
<dbReference type="EMBL" id="JAOQKJ010000001">
    <property type="protein sequence ID" value="MCU6743091.1"/>
    <property type="molecule type" value="Genomic_DNA"/>
</dbReference>